<dbReference type="SUPFAM" id="SSF81330">
    <property type="entry name" value="Gated mechanosensitive channel"/>
    <property type="match status" value="1"/>
</dbReference>
<comment type="subcellular location">
    <subcellularLocation>
        <location evidence="1">Membrane</location>
        <topology evidence="1">Multi-pass membrane protein</topology>
    </subcellularLocation>
</comment>
<keyword evidence="4" id="KW-0472">Membrane</keyword>
<accession>A0A0D2MFH8</accession>
<evidence type="ECO:0000313" key="6">
    <source>
        <dbReference type="Proteomes" id="UP000054498"/>
    </source>
</evidence>
<keyword evidence="6" id="KW-1185">Reference proteome</keyword>
<dbReference type="GO" id="GO:0008381">
    <property type="term" value="F:mechanosensitive monoatomic ion channel activity"/>
    <property type="evidence" value="ECO:0007669"/>
    <property type="project" value="TreeGrafter"/>
</dbReference>
<dbReference type="InterPro" id="IPR037673">
    <property type="entry name" value="MSC/AndL"/>
</dbReference>
<dbReference type="Proteomes" id="UP000054498">
    <property type="component" value="Unassembled WGS sequence"/>
</dbReference>
<dbReference type="Pfam" id="PF01741">
    <property type="entry name" value="MscL"/>
    <property type="match status" value="1"/>
</dbReference>
<evidence type="ECO:0000256" key="1">
    <source>
        <dbReference type="ARBA" id="ARBA00004141"/>
    </source>
</evidence>
<dbReference type="InterPro" id="IPR036019">
    <property type="entry name" value="MscL_channel"/>
</dbReference>
<dbReference type="PANTHER" id="PTHR30266:SF2">
    <property type="entry name" value="LARGE-CONDUCTANCE MECHANOSENSITIVE CHANNEL"/>
    <property type="match status" value="1"/>
</dbReference>
<keyword evidence="3" id="KW-1133">Transmembrane helix</keyword>
<gene>
    <name evidence="5" type="ORF">MNEG_14101</name>
</gene>
<dbReference type="RefSeq" id="XP_013892880.1">
    <property type="nucleotide sequence ID" value="XM_014037426.1"/>
</dbReference>
<keyword evidence="2" id="KW-0812">Transmembrane</keyword>
<dbReference type="Gene3D" id="1.10.1200.120">
    <property type="entry name" value="Large-conductance mechanosensitive channel, MscL, domain 1"/>
    <property type="match status" value="1"/>
</dbReference>
<reference evidence="5 6" key="1">
    <citation type="journal article" date="2013" name="BMC Genomics">
        <title>Reconstruction of the lipid metabolism for the microalga Monoraphidium neglectum from its genome sequence reveals characteristics suitable for biofuel production.</title>
        <authorList>
            <person name="Bogen C."/>
            <person name="Al-Dilaimi A."/>
            <person name="Albersmeier A."/>
            <person name="Wichmann J."/>
            <person name="Grundmann M."/>
            <person name="Rupp O."/>
            <person name="Lauersen K.J."/>
            <person name="Blifernez-Klassen O."/>
            <person name="Kalinowski J."/>
            <person name="Goesmann A."/>
            <person name="Mussgnug J.H."/>
            <person name="Kruse O."/>
        </authorList>
    </citation>
    <scope>NUCLEOTIDE SEQUENCE [LARGE SCALE GENOMIC DNA]</scope>
    <source>
        <strain evidence="5 6">SAG 48.87</strain>
    </source>
</reference>
<feature type="non-terminal residue" evidence="5">
    <location>
        <position position="66"/>
    </location>
</feature>
<proteinExistence type="predicted"/>
<dbReference type="PANTHER" id="PTHR30266">
    <property type="entry name" value="MECHANOSENSITIVE CHANNEL MSCL"/>
    <property type="match status" value="1"/>
</dbReference>
<dbReference type="EMBL" id="KK104474">
    <property type="protein sequence ID" value="KIY93860.1"/>
    <property type="molecule type" value="Genomic_DNA"/>
</dbReference>
<dbReference type="GeneID" id="25731630"/>
<name>A0A0D2MFH8_9CHLO</name>
<organism evidence="5 6">
    <name type="scientific">Monoraphidium neglectum</name>
    <dbReference type="NCBI Taxonomy" id="145388"/>
    <lineage>
        <taxon>Eukaryota</taxon>
        <taxon>Viridiplantae</taxon>
        <taxon>Chlorophyta</taxon>
        <taxon>core chlorophytes</taxon>
        <taxon>Chlorophyceae</taxon>
        <taxon>CS clade</taxon>
        <taxon>Sphaeropleales</taxon>
        <taxon>Selenastraceae</taxon>
        <taxon>Monoraphidium</taxon>
    </lineage>
</organism>
<protein>
    <submittedName>
        <fullName evidence="5">Uncharacterized protein</fullName>
    </submittedName>
</protein>
<evidence type="ECO:0000256" key="2">
    <source>
        <dbReference type="ARBA" id="ARBA00022692"/>
    </source>
</evidence>
<dbReference type="KEGG" id="mng:MNEG_14101"/>
<evidence type="ECO:0000256" key="4">
    <source>
        <dbReference type="ARBA" id="ARBA00023136"/>
    </source>
</evidence>
<dbReference type="AlphaFoldDB" id="A0A0D2MFH8"/>
<dbReference type="GO" id="GO:0016020">
    <property type="term" value="C:membrane"/>
    <property type="evidence" value="ECO:0007669"/>
    <property type="project" value="UniProtKB-SubCell"/>
</dbReference>
<evidence type="ECO:0000313" key="5">
    <source>
        <dbReference type="EMBL" id="KIY93860.1"/>
    </source>
</evidence>
<evidence type="ECO:0000256" key="3">
    <source>
        <dbReference type="ARBA" id="ARBA00022989"/>
    </source>
</evidence>
<sequence>MSGVTAGLKGVMSSGKGFREFLLKGKIVELAVAVVVGLAFSNLVTAMVKALITPLIAAIFRGVSFS</sequence>